<feature type="transmembrane region" description="Helical" evidence="9">
    <location>
        <begin position="381"/>
        <end position="404"/>
    </location>
</feature>
<dbReference type="InterPro" id="IPR000276">
    <property type="entry name" value="GPCR_Rhodpsn"/>
</dbReference>
<feature type="transmembrane region" description="Helical" evidence="9">
    <location>
        <begin position="179"/>
        <end position="200"/>
    </location>
</feature>
<keyword evidence="3 9" id="KW-0812">Transmembrane</keyword>
<dbReference type="PANTHER" id="PTHR45695:SF9">
    <property type="entry name" value="LEUCOKININ RECEPTOR"/>
    <property type="match status" value="1"/>
</dbReference>
<name>A0ABM1B4Q0_LIMPO</name>
<keyword evidence="8" id="KW-0807">Transducer</keyword>
<dbReference type="PROSITE" id="PS50262">
    <property type="entry name" value="G_PROTEIN_RECEP_F1_2"/>
    <property type="match status" value="1"/>
</dbReference>
<feature type="transmembrane region" description="Helical" evidence="9">
    <location>
        <begin position="129"/>
        <end position="149"/>
    </location>
</feature>
<dbReference type="Gene3D" id="1.20.1070.10">
    <property type="entry name" value="Rhodopsin 7-helix transmembrane proteins"/>
    <property type="match status" value="1"/>
</dbReference>
<feature type="transmembrane region" description="Helical" evidence="9">
    <location>
        <begin position="343"/>
        <end position="361"/>
    </location>
</feature>
<feature type="domain" description="G-protein coupled receptors family 1 profile" evidence="10">
    <location>
        <begin position="110"/>
        <end position="401"/>
    </location>
</feature>
<reference evidence="12" key="1">
    <citation type="submission" date="2025-08" db="UniProtKB">
        <authorList>
            <consortium name="RefSeq"/>
        </authorList>
    </citation>
    <scope>IDENTIFICATION</scope>
    <source>
        <tissue evidence="12">Muscle</tissue>
    </source>
</reference>
<proteinExistence type="inferred from homology"/>
<keyword evidence="4 9" id="KW-1133">Transmembrane helix</keyword>
<evidence type="ECO:0000256" key="7">
    <source>
        <dbReference type="ARBA" id="ARBA00023170"/>
    </source>
</evidence>
<keyword evidence="6 9" id="KW-0472">Membrane</keyword>
<dbReference type="GeneID" id="106459686"/>
<dbReference type="Pfam" id="PF00001">
    <property type="entry name" value="7tm_1"/>
    <property type="match status" value="1"/>
</dbReference>
<evidence type="ECO:0000256" key="9">
    <source>
        <dbReference type="SAM" id="Phobius"/>
    </source>
</evidence>
<dbReference type="PRINTS" id="PR00237">
    <property type="entry name" value="GPCRRHODOPSN"/>
</dbReference>
<dbReference type="InterPro" id="IPR017452">
    <property type="entry name" value="GPCR_Rhodpsn_7TM"/>
</dbReference>
<feature type="transmembrane region" description="Helical" evidence="9">
    <location>
        <begin position="212"/>
        <end position="237"/>
    </location>
</feature>
<evidence type="ECO:0000256" key="4">
    <source>
        <dbReference type="ARBA" id="ARBA00022989"/>
    </source>
</evidence>
<comment type="similarity">
    <text evidence="2">Belongs to the G-protein coupled receptor 1 family.</text>
</comment>
<evidence type="ECO:0000259" key="10">
    <source>
        <dbReference type="PROSITE" id="PS50262"/>
    </source>
</evidence>
<accession>A0ABM1B4Q0</accession>
<feature type="transmembrane region" description="Helical" evidence="9">
    <location>
        <begin position="288"/>
        <end position="312"/>
    </location>
</feature>
<evidence type="ECO:0000256" key="2">
    <source>
        <dbReference type="ARBA" id="ARBA00010663"/>
    </source>
</evidence>
<organism evidence="11 12">
    <name type="scientific">Limulus polyphemus</name>
    <name type="common">Atlantic horseshoe crab</name>
    <dbReference type="NCBI Taxonomy" id="6850"/>
    <lineage>
        <taxon>Eukaryota</taxon>
        <taxon>Metazoa</taxon>
        <taxon>Ecdysozoa</taxon>
        <taxon>Arthropoda</taxon>
        <taxon>Chelicerata</taxon>
        <taxon>Merostomata</taxon>
        <taxon>Xiphosura</taxon>
        <taxon>Limulidae</taxon>
        <taxon>Limulus</taxon>
    </lineage>
</organism>
<protein>
    <submittedName>
        <fullName evidence="12">Pyroglutamylated RFamide peptide receptor-like</fullName>
    </submittedName>
</protein>
<keyword evidence="11" id="KW-1185">Reference proteome</keyword>
<dbReference type="RefSeq" id="XP_013774783.1">
    <property type="nucleotide sequence ID" value="XM_013919329.1"/>
</dbReference>
<evidence type="ECO:0000313" key="11">
    <source>
        <dbReference type="Proteomes" id="UP000694941"/>
    </source>
</evidence>
<keyword evidence="5" id="KW-0297">G-protein coupled receptor</keyword>
<evidence type="ECO:0000256" key="8">
    <source>
        <dbReference type="ARBA" id="ARBA00023224"/>
    </source>
</evidence>
<evidence type="ECO:0000256" key="6">
    <source>
        <dbReference type="ARBA" id="ARBA00023136"/>
    </source>
</evidence>
<evidence type="ECO:0000256" key="1">
    <source>
        <dbReference type="ARBA" id="ARBA00004141"/>
    </source>
</evidence>
<keyword evidence="7" id="KW-0675">Receptor</keyword>
<comment type="subcellular location">
    <subcellularLocation>
        <location evidence="1">Membrane</location>
        <topology evidence="1">Multi-pass membrane protein</topology>
    </subcellularLocation>
</comment>
<evidence type="ECO:0000256" key="3">
    <source>
        <dbReference type="ARBA" id="ARBA00022692"/>
    </source>
</evidence>
<gene>
    <name evidence="12" type="primary">LOC106459686</name>
</gene>
<sequence length="463" mass="52860">MLREAILSTLPWERRQLNEEDGFFKFMVTASLALLNVSDMEHCGKFLNLFNDSFPDEFLEAMFEFLVFTGKQTQGSKCADPKWAVLPLPVTWKVLFVMILSILFVTSLLGNGTSAFVAWSFRKTKTVSCFFIMSLAISDILQTVMVLPAEVGNIVADMQWVYGPSACKTIPIIQNTSSMANGLTLCCIAIGRYVAITKALHWKSFERKNLSAFIVVIIWVTSLALSIPVAFIFAYHIPKKQNSQTFDLNRSPIQMKALAETGLSLSSDDLPGYCTQTEEYLDADSIKYYAFIFPAIMFLPLFFIIMFLYTYLSYFLWVRKPVGDLQSMSTQQYGIQQLKKKRVVKILISLIVLFFLCRAPTSLYNLWLGTIVQEPKVSDLVVRYTFVVMKLLNCTLNPIFYSLLHDRLKTHLKMVCEQIVYLFTCAPCKKCWEVKRNDNESSTTDTVLTSFTCRRNPLATKQF</sequence>
<dbReference type="PANTHER" id="PTHR45695">
    <property type="entry name" value="LEUCOKININ RECEPTOR-RELATED"/>
    <property type="match status" value="1"/>
</dbReference>
<evidence type="ECO:0000313" key="12">
    <source>
        <dbReference type="RefSeq" id="XP_013774783.1"/>
    </source>
</evidence>
<feature type="transmembrane region" description="Helical" evidence="9">
    <location>
        <begin position="94"/>
        <end position="117"/>
    </location>
</feature>
<evidence type="ECO:0000256" key="5">
    <source>
        <dbReference type="ARBA" id="ARBA00023040"/>
    </source>
</evidence>
<dbReference type="Proteomes" id="UP000694941">
    <property type="component" value="Unplaced"/>
</dbReference>
<dbReference type="SUPFAM" id="SSF81321">
    <property type="entry name" value="Family A G protein-coupled receptor-like"/>
    <property type="match status" value="1"/>
</dbReference>